<proteinExistence type="predicted"/>
<evidence type="ECO:0000313" key="2">
    <source>
        <dbReference type="Proteomes" id="UP001165586"/>
    </source>
</evidence>
<comment type="caution">
    <text evidence="1">The sequence shown here is derived from an EMBL/GenBank/DDBJ whole genome shotgun (WGS) entry which is preliminary data.</text>
</comment>
<keyword evidence="2" id="KW-1185">Reference proteome</keyword>
<gene>
    <name evidence="1" type="ORF">N1032_15005</name>
</gene>
<dbReference type="InterPro" id="IPR025855">
    <property type="entry name" value="Replic_Relax"/>
</dbReference>
<dbReference type="Pfam" id="PF13814">
    <property type="entry name" value="Replic_Relax"/>
    <property type="match status" value="1"/>
</dbReference>
<name>A0ABT2H535_9MICO</name>
<sequence length="266" mass="29914">MGLTRLREHANERDLAIIRSIRAFKFLTTRHVYELHFALHASYVSGIRACTRVLTRLESHRFITRLPRSVGGTGGGSTSTVWSVGPAGDRLLRSGSPDQPAGRSRSFEPTLMFLSHTLAIADLRVLLEQHARAGELELLDVQPEPHNWRKFTGRSGRLLTLKPDLTTVSAIGDEELFHFWEVDLGTEPIHRLIDKCRSYQQYYDSGIEQAKTGVFPQVVWLLGDERRRQRLRQALSADSSMRNDLFLISTPDRLSGALSSEPAAAN</sequence>
<protein>
    <submittedName>
        <fullName evidence="1">Replication-relaxation family protein</fullName>
    </submittedName>
</protein>
<evidence type="ECO:0000313" key="1">
    <source>
        <dbReference type="EMBL" id="MCS5735052.1"/>
    </source>
</evidence>
<reference evidence="1" key="1">
    <citation type="submission" date="2022-08" db="EMBL/GenBank/DDBJ databases">
        <authorList>
            <person name="Deng Y."/>
            <person name="Han X.-F."/>
            <person name="Zhang Y.-Q."/>
        </authorList>
    </citation>
    <scope>NUCLEOTIDE SEQUENCE</scope>
    <source>
        <strain evidence="1">CPCC 203386</strain>
    </source>
</reference>
<dbReference type="Proteomes" id="UP001165586">
    <property type="component" value="Unassembled WGS sequence"/>
</dbReference>
<organism evidence="1 2">
    <name type="scientific">Herbiconiux daphne</name>
    <dbReference type="NCBI Taxonomy" id="2970914"/>
    <lineage>
        <taxon>Bacteria</taxon>
        <taxon>Bacillati</taxon>
        <taxon>Actinomycetota</taxon>
        <taxon>Actinomycetes</taxon>
        <taxon>Micrococcales</taxon>
        <taxon>Microbacteriaceae</taxon>
        <taxon>Herbiconiux</taxon>
    </lineage>
</organism>
<accession>A0ABT2H535</accession>
<dbReference type="EMBL" id="JANLCJ010000005">
    <property type="protein sequence ID" value="MCS5735052.1"/>
    <property type="molecule type" value="Genomic_DNA"/>
</dbReference>